<proteinExistence type="predicted"/>
<feature type="compositionally biased region" description="Polar residues" evidence="1">
    <location>
        <begin position="122"/>
        <end position="141"/>
    </location>
</feature>
<evidence type="ECO:0000313" key="4">
    <source>
        <dbReference type="Proteomes" id="UP000054383"/>
    </source>
</evidence>
<gene>
    <name evidence="3" type="ORF">PISL3812_00172</name>
</gene>
<dbReference type="EMBL" id="CVMT01000001">
    <property type="protein sequence ID" value="CRG82826.1"/>
    <property type="molecule type" value="Genomic_DNA"/>
</dbReference>
<keyword evidence="4" id="KW-1185">Reference proteome</keyword>
<accession>A0A0U1LK90</accession>
<name>A0A0U1LK90_TALIS</name>
<protein>
    <submittedName>
        <fullName evidence="3">Uncharacterized protein</fullName>
    </submittedName>
</protein>
<feature type="signal peptide" evidence="2">
    <location>
        <begin position="1"/>
        <end position="19"/>
    </location>
</feature>
<dbReference type="Proteomes" id="UP000054383">
    <property type="component" value="Unassembled WGS sequence"/>
</dbReference>
<reference evidence="3 4" key="1">
    <citation type="submission" date="2015-04" db="EMBL/GenBank/DDBJ databases">
        <authorList>
            <person name="Syromyatnikov M.Y."/>
            <person name="Popov V.N."/>
        </authorList>
    </citation>
    <scope>NUCLEOTIDE SEQUENCE [LARGE SCALE GENOMIC DNA]</scope>
    <source>
        <strain evidence="3">WF-38-12</strain>
    </source>
</reference>
<dbReference type="OrthoDB" id="4223058at2759"/>
<feature type="chain" id="PRO_5006711033" evidence="2">
    <location>
        <begin position="20"/>
        <end position="253"/>
    </location>
</feature>
<keyword evidence="2" id="KW-0732">Signal</keyword>
<organism evidence="3 4">
    <name type="scientific">Talaromyces islandicus</name>
    <name type="common">Penicillium islandicum</name>
    <dbReference type="NCBI Taxonomy" id="28573"/>
    <lineage>
        <taxon>Eukaryota</taxon>
        <taxon>Fungi</taxon>
        <taxon>Dikarya</taxon>
        <taxon>Ascomycota</taxon>
        <taxon>Pezizomycotina</taxon>
        <taxon>Eurotiomycetes</taxon>
        <taxon>Eurotiomycetidae</taxon>
        <taxon>Eurotiales</taxon>
        <taxon>Trichocomaceae</taxon>
        <taxon>Talaromyces</taxon>
        <taxon>Talaromyces sect. Islandici</taxon>
    </lineage>
</organism>
<evidence type="ECO:0000313" key="3">
    <source>
        <dbReference type="EMBL" id="CRG82826.1"/>
    </source>
</evidence>
<feature type="region of interest" description="Disordered" evidence="1">
    <location>
        <begin position="121"/>
        <end position="146"/>
    </location>
</feature>
<evidence type="ECO:0000256" key="2">
    <source>
        <dbReference type="SAM" id="SignalP"/>
    </source>
</evidence>
<dbReference type="AlphaFoldDB" id="A0A0U1LK90"/>
<evidence type="ECO:0000256" key="1">
    <source>
        <dbReference type="SAM" id="MobiDB-lite"/>
    </source>
</evidence>
<sequence length="253" mass="28696">MRSTLLLVCVALNAWTATGFPIHRPIDDQLAAQGITLKYRSSPAGVMENPPQFSDWSQEERNQLRTSILEAGGKGAAIPPSWAERTQRTFNAWRAFYLTQYPAKLEASQQHKSKRPSYFTAIDTSQKTNKTDPETSNTSDEQQSEKLETGASGLAGLYLSHFAHMDPATICSRFSPEIVGLCIFLLVPAAVMIVEVVDMLHDRWTPEQFPERGRGRERLTGVERQYMILAKYEREKAAMDQSQTWWGQRRRSK</sequence>